<dbReference type="Pfam" id="PF20323">
    <property type="entry name" value="DUF6618"/>
    <property type="match status" value="1"/>
</dbReference>
<evidence type="ECO:0000313" key="1">
    <source>
        <dbReference type="EMBL" id="SCP99966.1"/>
    </source>
</evidence>
<dbReference type="EMBL" id="FMKA01000079">
    <property type="protein sequence ID" value="SCP99966.1"/>
    <property type="molecule type" value="Genomic_DNA"/>
</dbReference>
<reference evidence="1 2" key="1">
    <citation type="submission" date="2016-09" db="EMBL/GenBank/DDBJ databases">
        <authorList>
            <person name="Capua I."/>
            <person name="De Benedictis P."/>
            <person name="Joannis T."/>
            <person name="Lombin L.H."/>
            <person name="Cattoli G."/>
        </authorList>
    </citation>
    <scope>NUCLEOTIDE SEQUENCE [LARGE SCALE GENOMIC DNA]</scope>
    <source>
        <strain evidence="1 2">GluBS11</strain>
    </source>
</reference>
<keyword evidence="2" id="KW-1185">Reference proteome</keyword>
<dbReference type="STRING" id="1619234.SAMN05421730_10794"/>
<evidence type="ECO:0000313" key="2">
    <source>
        <dbReference type="Proteomes" id="UP000199315"/>
    </source>
</evidence>
<protein>
    <submittedName>
        <fullName evidence="1">Uncharacterized protein</fullName>
    </submittedName>
</protein>
<organism evidence="1 2">
    <name type="scientific">Anaerobium acetethylicum</name>
    <dbReference type="NCBI Taxonomy" id="1619234"/>
    <lineage>
        <taxon>Bacteria</taxon>
        <taxon>Bacillati</taxon>
        <taxon>Bacillota</taxon>
        <taxon>Clostridia</taxon>
        <taxon>Lachnospirales</taxon>
        <taxon>Lachnospiraceae</taxon>
        <taxon>Anaerobium</taxon>
    </lineage>
</organism>
<sequence length="113" mass="12987">MDKTNAIVSLPMVFHCREKNGRKYEEWHGFVNRITDFGSHYEIQLESRSGFIFIVGKYTCGAFISIPAFGVGCDLAGYEDYFWNNEQLSSRMNRVDASTVAEALRTLKKNNYI</sequence>
<dbReference type="Proteomes" id="UP000199315">
    <property type="component" value="Unassembled WGS sequence"/>
</dbReference>
<name>A0A1D3TZG6_9FIRM</name>
<dbReference type="RefSeq" id="WP_091237149.1">
    <property type="nucleotide sequence ID" value="NZ_FMKA01000079.1"/>
</dbReference>
<gene>
    <name evidence="1" type="ORF">SAMN05421730_10794</name>
</gene>
<proteinExistence type="predicted"/>
<dbReference type="InterPro" id="IPR046726">
    <property type="entry name" value="DUF6618"/>
</dbReference>
<dbReference type="OrthoDB" id="1651171at2"/>
<accession>A0A1D3TZG6</accession>
<dbReference type="AlphaFoldDB" id="A0A1D3TZG6"/>